<feature type="domain" description="YkoP-like" evidence="1">
    <location>
        <begin position="3"/>
        <end position="184"/>
    </location>
</feature>
<dbReference type="Pfam" id="PF22790">
    <property type="entry name" value="YkoP"/>
    <property type="match status" value="1"/>
</dbReference>
<protein>
    <recommendedName>
        <fullName evidence="1">YkoP-like domain-containing protein</fullName>
    </recommendedName>
</protein>
<evidence type="ECO:0000313" key="3">
    <source>
        <dbReference type="Proteomes" id="UP001601059"/>
    </source>
</evidence>
<reference evidence="2 3" key="1">
    <citation type="submission" date="2024-08" db="EMBL/GenBank/DDBJ databases">
        <title>Two novel Cytobacillus novel species.</title>
        <authorList>
            <person name="Liu G."/>
        </authorList>
    </citation>
    <scope>NUCLEOTIDE SEQUENCE [LARGE SCALE GENOMIC DNA]</scope>
    <source>
        <strain evidence="2 3">FJAT-54145</strain>
    </source>
</reference>
<accession>A0ABW6KHI1</accession>
<dbReference type="RefSeq" id="WP_389362659.1">
    <property type="nucleotide sequence ID" value="NZ_JBIACK010000011.1"/>
</dbReference>
<sequence length="190" mass="22558">MRGYLLSIWSILDPIYFMFTRLTYLPSSDEHQNIFRVRLTKYRGRLITLSDGTCINKNDTLVKIHLHNVKLLKELKGIKSEIKKGKIIYEYVLKSLPGIQLYIENHKYSEEIKGIIGITLLNKGCNRLGFETFQLSHPFYRWFKWVSFVPIEMLSSTKLSFRKLFRHDPPSYLVMSKEKLEKMYSLKKEI</sequence>
<gene>
    <name evidence="2" type="ORF">ACFYKX_19010</name>
</gene>
<comment type="caution">
    <text evidence="2">The sequence shown here is derived from an EMBL/GenBank/DDBJ whole genome shotgun (WGS) entry which is preliminary data.</text>
</comment>
<organism evidence="2 3">
    <name type="scientific">Cytobacillus spartinae</name>
    <dbReference type="NCBI Taxonomy" id="3299023"/>
    <lineage>
        <taxon>Bacteria</taxon>
        <taxon>Bacillati</taxon>
        <taxon>Bacillota</taxon>
        <taxon>Bacilli</taxon>
        <taxon>Bacillales</taxon>
        <taxon>Bacillaceae</taxon>
        <taxon>Cytobacillus</taxon>
    </lineage>
</organism>
<evidence type="ECO:0000313" key="2">
    <source>
        <dbReference type="EMBL" id="MFE8702695.1"/>
    </source>
</evidence>
<name>A0ABW6KHI1_9BACI</name>
<dbReference type="InterPro" id="IPR054467">
    <property type="entry name" value="YkoP-like_dom"/>
</dbReference>
<dbReference type="Proteomes" id="UP001601059">
    <property type="component" value="Unassembled WGS sequence"/>
</dbReference>
<keyword evidence="3" id="KW-1185">Reference proteome</keyword>
<evidence type="ECO:0000259" key="1">
    <source>
        <dbReference type="Pfam" id="PF22790"/>
    </source>
</evidence>
<dbReference type="EMBL" id="JBIACK010000011">
    <property type="protein sequence ID" value="MFE8702695.1"/>
    <property type="molecule type" value="Genomic_DNA"/>
</dbReference>
<proteinExistence type="predicted"/>